<evidence type="ECO:0000313" key="3">
    <source>
        <dbReference type="Proteomes" id="UP000054562"/>
    </source>
</evidence>
<reference evidence="3" key="1">
    <citation type="submission" date="2015-07" db="EMBL/GenBank/DDBJ databases">
        <title>Annotation of Plasmodium falciparum IGH-CR14.</title>
        <authorList>
            <consortium name="The Broad Institute Genome Sequencing Platform"/>
            <person name="Volkman S.K."/>
            <person name="Neafsey D.E."/>
            <person name="Dash A.P."/>
            <person name="Chitnis C.E."/>
            <person name="Hartl D.L."/>
            <person name="Young S.K."/>
            <person name="Zeng Q."/>
            <person name="Koehrsen M."/>
            <person name="Alvarado L."/>
            <person name="Berlin A."/>
            <person name="Borenstein D."/>
            <person name="Chapman S.B."/>
            <person name="Chen Z."/>
            <person name="Engels R."/>
            <person name="Freedman E."/>
            <person name="Gellesch M."/>
            <person name="Goldberg J."/>
            <person name="Griggs A."/>
            <person name="Gujja S."/>
            <person name="Heilman E.R."/>
            <person name="Heiman D.I."/>
            <person name="Howarth C."/>
            <person name="Jen D."/>
            <person name="Larson L."/>
            <person name="Mehta T."/>
            <person name="Neiman D."/>
            <person name="Park D."/>
            <person name="Pearson M."/>
            <person name="Roberts A."/>
            <person name="Saif S."/>
            <person name="Shea T."/>
            <person name="Shenoy N."/>
            <person name="Sisk P."/>
            <person name="Stolte C."/>
            <person name="Sykes S."/>
            <person name="Walk T."/>
            <person name="White J."/>
            <person name="Yandava C."/>
            <person name="Haas B."/>
            <person name="Henn M.R."/>
            <person name="Nusbaum C."/>
            <person name="Birren B."/>
        </authorList>
    </citation>
    <scope>NUCLEOTIDE SEQUENCE [LARGE SCALE GENOMIC DNA]</scope>
    <source>
        <strain evidence="3">IGH-CR14</strain>
    </source>
</reference>
<evidence type="ECO:0000256" key="1">
    <source>
        <dbReference type="SAM" id="SignalP"/>
    </source>
</evidence>
<gene>
    <name evidence="2" type="ORF">PFMG_04732</name>
</gene>
<proteinExistence type="predicted"/>
<reference evidence="3" key="2">
    <citation type="submission" date="2015-07" db="EMBL/GenBank/DDBJ databases">
        <title>The genome sequence of Plasmodium falciparum IGH-CR14.</title>
        <authorList>
            <consortium name="The Broad Institute Genome Sequencing Platform"/>
            <person name="Volkman S.K."/>
            <person name="Neafsey D.E."/>
            <person name="Dash A.P."/>
            <person name="Chitnis C.E."/>
            <person name="Hartl D.L."/>
            <person name="Young S.K."/>
            <person name="Kodira C.D."/>
            <person name="Zeng Q."/>
            <person name="Koehrsen M."/>
            <person name="Godfrey P."/>
            <person name="Alvarado L."/>
            <person name="Berlin A."/>
            <person name="Borenstein D."/>
            <person name="Chen Z."/>
            <person name="Engels R."/>
            <person name="Freedman E."/>
            <person name="Gellesch M."/>
            <person name="Goldberg J."/>
            <person name="Griggs A."/>
            <person name="Gujja S."/>
            <person name="Heiman D."/>
            <person name="Hepburn T."/>
            <person name="Howarth C."/>
            <person name="Jen D."/>
            <person name="Larson L."/>
            <person name="Lewis B."/>
            <person name="Mehta T."/>
            <person name="Park D."/>
            <person name="Pearson M."/>
            <person name="Roberts A."/>
            <person name="Saif S."/>
            <person name="Shea T."/>
            <person name="Shenoy N."/>
            <person name="Sisk P."/>
            <person name="Stolte C."/>
            <person name="Sykes S."/>
            <person name="Walk T."/>
            <person name="White J."/>
            <person name="Yandava C."/>
            <person name="Wirth D.F."/>
            <person name="Nusbaum C."/>
            <person name="Birren B."/>
        </authorList>
    </citation>
    <scope>NUCLEOTIDE SEQUENCE [LARGE SCALE GENOMIC DNA]</scope>
    <source>
        <strain evidence="3">IGH-CR14</strain>
    </source>
</reference>
<sequence>MLGILFIWIWNDGHIWHCSDASTDENFYQFEKCDMSLDVFQLTSTWPSGLENILNGIITYREKKNVGLKKFIKLSMEERGYKGLNI</sequence>
<accession>A0A0L1IHQ7</accession>
<name>A0A0L1IHQ7_PLAFA</name>
<evidence type="ECO:0000313" key="2">
    <source>
        <dbReference type="EMBL" id="KNG78713.1"/>
    </source>
</evidence>
<keyword evidence="1" id="KW-0732">Signal</keyword>
<protein>
    <submittedName>
        <fullName evidence="2">Trophozoite antigen</fullName>
    </submittedName>
</protein>
<dbReference type="EMBL" id="GG665682">
    <property type="protein sequence ID" value="KNG78713.1"/>
    <property type="molecule type" value="Genomic_DNA"/>
</dbReference>
<dbReference type="Proteomes" id="UP000054562">
    <property type="component" value="Unassembled WGS sequence"/>
</dbReference>
<feature type="signal peptide" evidence="1">
    <location>
        <begin position="1"/>
        <end position="21"/>
    </location>
</feature>
<organism evidence="2 3">
    <name type="scientific">Plasmodium falciparum IGH-CR14</name>
    <dbReference type="NCBI Taxonomy" id="580059"/>
    <lineage>
        <taxon>Eukaryota</taxon>
        <taxon>Sar</taxon>
        <taxon>Alveolata</taxon>
        <taxon>Apicomplexa</taxon>
        <taxon>Aconoidasida</taxon>
        <taxon>Haemosporida</taxon>
        <taxon>Plasmodiidae</taxon>
        <taxon>Plasmodium</taxon>
        <taxon>Plasmodium (Laverania)</taxon>
    </lineage>
</organism>
<dbReference type="AlphaFoldDB" id="A0A0L1IHQ7"/>
<feature type="chain" id="PRO_5005552661" evidence="1">
    <location>
        <begin position="22"/>
        <end position="86"/>
    </location>
</feature>